<keyword evidence="3" id="KW-1185">Reference proteome</keyword>
<accession>A0A0A2UZI2</accession>
<reference evidence="2 3" key="1">
    <citation type="journal article" date="2011" name="PLoS Genet.">
        <title>Comparative genomic analysis of human fungal pathogens causing paracoccidioidomycosis.</title>
        <authorList>
            <person name="Desjardins C.A."/>
            <person name="Champion M.D."/>
            <person name="Holder J.W."/>
            <person name="Muszewska A."/>
            <person name="Goldberg J."/>
            <person name="Bailao A.M."/>
            <person name="Brigido M.M."/>
            <person name="Ferreira M.E."/>
            <person name="Garcia A.M."/>
            <person name="Grynberg M."/>
            <person name="Gujja S."/>
            <person name="Heiman D.I."/>
            <person name="Henn M.R."/>
            <person name="Kodira C.D."/>
            <person name="Leon-Narvaez H."/>
            <person name="Longo L.V."/>
            <person name="Ma L.J."/>
            <person name="Malavazi I."/>
            <person name="Matsuo A.L."/>
            <person name="Morais F.V."/>
            <person name="Pereira M."/>
            <person name="Rodriguez-Brito S."/>
            <person name="Sakthikumar S."/>
            <person name="Salem-Izacc S.M."/>
            <person name="Sykes S.M."/>
            <person name="Teixeira M.M."/>
            <person name="Vallejo M.C."/>
            <person name="Walter M.E."/>
            <person name="Yandava C."/>
            <person name="Young S."/>
            <person name="Zeng Q."/>
            <person name="Zucker J."/>
            <person name="Felipe M.S."/>
            <person name="Goldman G.H."/>
            <person name="Haas B.J."/>
            <person name="McEwen J.G."/>
            <person name="Nino-Vega G."/>
            <person name="Puccia R."/>
            <person name="San-Blas G."/>
            <person name="Soares C.M."/>
            <person name="Birren B.W."/>
            <person name="Cuomo C.A."/>
        </authorList>
    </citation>
    <scope>NUCLEOTIDE SEQUENCE [LARGE SCALE GENOMIC DNA]</scope>
    <source>
        <strain evidence="3">ATCC MYA-826 / Pb01</strain>
    </source>
</reference>
<gene>
    <name evidence="2" type="ORF">PAAG_12298</name>
</gene>
<dbReference type="AlphaFoldDB" id="A0A0A2UZI2"/>
<sequence>MSHGRDGNPNAHYSVQEEDAGGSKVKGGHVQEDETKLTVSSHPASFCVITMLIPANREPIRPLFRDIEL</sequence>
<feature type="region of interest" description="Disordered" evidence="1">
    <location>
        <begin position="1"/>
        <end position="37"/>
    </location>
</feature>
<dbReference type="KEGG" id="pbl:PAAG_12298"/>
<dbReference type="Proteomes" id="UP000002059">
    <property type="component" value="Partially assembled WGS sequence"/>
</dbReference>
<evidence type="ECO:0000313" key="2">
    <source>
        <dbReference type="EMBL" id="KGQ00991.1"/>
    </source>
</evidence>
<dbReference type="VEuPathDB" id="FungiDB:PAAG_12298"/>
<name>A0A0A2UZI2_PARBA</name>
<dbReference type="HOGENOM" id="CLU_2776612_0_0_1"/>
<dbReference type="GeneID" id="26971005"/>
<evidence type="ECO:0000256" key="1">
    <source>
        <dbReference type="SAM" id="MobiDB-lite"/>
    </source>
</evidence>
<organism evidence="2 3">
    <name type="scientific">Paracoccidioides lutzii (strain ATCC MYA-826 / Pb01)</name>
    <name type="common">Paracoccidioides brasiliensis</name>
    <dbReference type="NCBI Taxonomy" id="502779"/>
    <lineage>
        <taxon>Eukaryota</taxon>
        <taxon>Fungi</taxon>
        <taxon>Dikarya</taxon>
        <taxon>Ascomycota</taxon>
        <taxon>Pezizomycotina</taxon>
        <taxon>Eurotiomycetes</taxon>
        <taxon>Eurotiomycetidae</taxon>
        <taxon>Onygenales</taxon>
        <taxon>Ajellomycetaceae</taxon>
        <taxon>Paracoccidioides</taxon>
    </lineage>
</organism>
<protein>
    <submittedName>
        <fullName evidence="2">Uncharacterized protein</fullName>
    </submittedName>
</protein>
<dbReference type="RefSeq" id="XP_015702553.1">
    <property type="nucleotide sequence ID" value="XM_015847809.1"/>
</dbReference>
<dbReference type="EMBL" id="KN294012">
    <property type="protein sequence ID" value="KGQ00991.1"/>
    <property type="molecule type" value="Genomic_DNA"/>
</dbReference>
<proteinExistence type="predicted"/>
<dbReference type="OrthoDB" id="4539655at2759"/>
<evidence type="ECO:0000313" key="3">
    <source>
        <dbReference type="Proteomes" id="UP000002059"/>
    </source>
</evidence>